<dbReference type="SUPFAM" id="SSF56112">
    <property type="entry name" value="Protein kinase-like (PK-like)"/>
    <property type="match status" value="1"/>
</dbReference>
<dbReference type="FunFam" id="1.10.510.10:FF:000658">
    <property type="entry name" value="Protein CBG12184"/>
    <property type="match status" value="1"/>
</dbReference>
<evidence type="ECO:0000256" key="6">
    <source>
        <dbReference type="ARBA" id="ARBA00022782"/>
    </source>
</evidence>
<organism evidence="12 13">
    <name type="scientific">Rhynocoris fuscipes</name>
    <dbReference type="NCBI Taxonomy" id="488301"/>
    <lineage>
        <taxon>Eukaryota</taxon>
        <taxon>Metazoa</taxon>
        <taxon>Ecdysozoa</taxon>
        <taxon>Arthropoda</taxon>
        <taxon>Hexapoda</taxon>
        <taxon>Insecta</taxon>
        <taxon>Pterygota</taxon>
        <taxon>Neoptera</taxon>
        <taxon>Paraneoptera</taxon>
        <taxon>Hemiptera</taxon>
        <taxon>Heteroptera</taxon>
        <taxon>Panheteroptera</taxon>
        <taxon>Cimicomorpha</taxon>
        <taxon>Reduviidae</taxon>
        <taxon>Harpactorinae</taxon>
        <taxon>Harpactorini</taxon>
        <taxon>Rhynocoris</taxon>
    </lineage>
</organism>
<keyword evidence="6" id="KW-0221">Differentiation</keyword>
<dbReference type="GO" id="GO:0035556">
    <property type="term" value="P:intracellular signal transduction"/>
    <property type="evidence" value="ECO:0007669"/>
    <property type="project" value="TreeGrafter"/>
</dbReference>
<gene>
    <name evidence="12" type="ORF">O3M35_012035</name>
</gene>
<dbReference type="GO" id="GO:0000226">
    <property type="term" value="P:microtubule cytoskeleton organization"/>
    <property type="evidence" value="ECO:0007669"/>
    <property type="project" value="TreeGrafter"/>
</dbReference>
<reference evidence="12 13" key="1">
    <citation type="submission" date="2022-12" db="EMBL/GenBank/DDBJ databases">
        <title>Chromosome-level genome assembly of true bugs.</title>
        <authorList>
            <person name="Ma L."/>
            <person name="Li H."/>
        </authorList>
    </citation>
    <scope>NUCLEOTIDE SEQUENCE [LARGE SCALE GENOMIC DNA]</scope>
    <source>
        <strain evidence="12">Lab_2022b</strain>
    </source>
</reference>
<keyword evidence="13" id="KW-1185">Reference proteome</keyword>
<dbReference type="Pfam" id="PF00069">
    <property type="entry name" value="Pkinase"/>
    <property type="match status" value="1"/>
</dbReference>
<evidence type="ECO:0000259" key="11">
    <source>
        <dbReference type="PROSITE" id="PS50011"/>
    </source>
</evidence>
<dbReference type="PROSITE" id="PS50011">
    <property type="entry name" value="PROTEIN_KINASE_DOM"/>
    <property type="match status" value="1"/>
</dbReference>
<dbReference type="Proteomes" id="UP001461498">
    <property type="component" value="Unassembled WGS sequence"/>
</dbReference>
<dbReference type="PANTHER" id="PTHR24346:SF102">
    <property type="entry name" value="TESTIS-SPECIFIC SERINE_THREONINE-PROTEIN KINASE 1"/>
    <property type="match status" value="1"/>
</dbReference>
<evidence type="ECO:0000256" key="1">
    <source>
        <dbReference type="ARBA" id="ARBA00001946"/>
    </source>
</evidence>
<evidence type="ECO:0000256" key="8">
    <source>
        <dbReference type="ARBA" id="ARBA00022842"/>
    </source>
</evidence>
<evidence type="ECO:0000256" key="5">
    <source>
        <dbReference type="ARBA" id="ARBA00022741"/>
    </source>
</evidence>
<evidence type="ECO:0000256" key="10">
    <source>
        <dbReference type="ARBA" id="ARBA00022871"/>
    </source>
</evidence>
<evidence type="ECO:0000313" key="12">
    <source>
        <dbReference type="EMBL" id="KAK9501294.1"/>
    </source>
</evidence>
<evidence type="ECO:0000256" key="4">
    <source>
        <dbReference type="ARBA" id="ARBA00022723"/>
    </source>
</evidence>
<evidence type="ECO:0000256" key="9">
    <source>
        <dbReference type="ARBA" id="ARBA00022843"/>
    </source>
</evidence>
<dbReference type="GO" id="GO:0005524">
    <property type="term" value="F:ATP binding"/>
    <property type="evidence" value="ECO:0007669"/>
    <property type="project" value="UniProtKB-KW"/>
</dbReference>
<dbReference type="GO" id="GO:0030154">
    <property type="term" value="P:cell differentiation"/>
    <property type="evidence" value="ECO:0007669"/>
    <property type="project" value="UniProtKB-KW"/>
</dbReference>
<keyword evidence="9" id="KW-0832">Ubl conjugation</keyword>
<dbReference type="CDD" id="cd14080">
    <property type="entry name" value="STKc_TSSK-like"/>
    <property type="match status" value="1"/>
</dbReference>
<dbReference type="InterPro" id="IPR008271">
    <property type="entry name" value="Ser/Thr_kinase_AS"/>
</dbReference>
<comment type="caution">
    <text evidence="12">The sequence shown here is derived from an EMBL/GenBank/DDBJ whole genome shotgun (WGS) entry which is preliminary data.</text>
</comment>
<sequence>MRPWKEMDNLPEFSSRRNTCSYTSCNVTKINGLFGDSIQNILLKRGYKLGRTIGEGSYCKVKIAYRASELGFNEKIACKVVNKKKASRDFVTKFLPREVSIVRSIRHPHIVSVCDIIESEDLVYIFMDVCERGDLLDYIRARGPLPEARTKFFFRQLVEAVSYLHNKDIAHRDLKCENVLLASRDHLKITDFGFARWCSDIVTKKRVLSETYCGSAAYAAPEILQGVRYNPKMYDIWSLGVILFIMISATMPFDDSNISRLIKAQMSKRFGFPDNVNVTSKAKRLVSHLLEPDVTKRATIKQVSSYAWLDDKSRTAPLRI</sequence>
<keyword evidence="4" id="KW-0479">Metal-binding</keyword>
<dbReference type="GO" id="GO:0005737">
    <property type="term" value="C:cytoplasm"/>
    <property type="evidence" value="ECO:0007669"/>
    <property type="project" value="TreeGrafter"/>
</dbReference>
<name>A0AAW1CYC8_9HEMI</name>
<evidence type="ECO:0000313" key="13">
    <source>
        <dbReference type="Proteomes" id="UP001461498"/>
    </source>
</evidence>
<evidence type="ECO:0000256" key="2">
    <source>
        <dbReference type="ARBA" id="ARBA00022473"/>
    </source>
</evidence>
<keyword evidence="8" id="KW-0460">Magnesium</keyword>
<dbReference type="InterPro" id="IPR000719">
    <property type="entry name" value="Prot_kinase_dom"/>
</dbReference>
<dbReference type="PROSITE" id="PS00108">
    <property type="entry name" value="PROTEIN_KINASE_ST"/>
    <property type="match status" value="1"/>
</dbReference>
<keyword evidence="7" id="KW-0067">ATP-binding</keyword>
<dbReference type="AlphaFoldDB" id="A0AAW1CYC8"/>
<dbReference type="GO" id="GO:0050321">
    <property type="term" value="F:tau-protein kinase activity"/>
    <property type="evidence" value="ECO:0007669"/>
    <property type="project" value="TreeGrafter"/>
</dbReference>
<evidence type="ECO:0000256" key="3">
    <source>
        <dbReference type="ARBA" id="ARBA00022553"/>
    </source>
</evidence>
<keyword evidence="5" id="KW-0547">Nucleotide-binding</keyword>
<accession>A0AAW1CYC8</accession>
<feature type="domain" description="Protein kinase" evidence="11">
    <location>
        <begin position="47"/>
        <end position="309"/>
    </location>
</feature>
<dbReference type="PANTHER" id="PTHR24346">
    <property type="entry name" value="MAP/MICROTUBULE AFFINITY-REGULATING KINASE"/>
    <property type="match status" value="1"/>
</dbReference>
<proteinExistence type="predicted"/>
<evidence type="ECO:0000256" key="7">
    <source>
        <dbReference type="ARBA" id="ARBA00022840"/>
    </source>
</evidence>
<comment type="cofactor">
    <cofactor evidence="1">
        <name>Mg(2+)</name>
        <dbReference type="ChEBI" id="CHEBI:18420"/>
    </cofactor>
</comment>
<dbReference type="Gene3D" id="1.10.510.10">
    <property type="entry name" value="Transferase(Phosphotransferase) domain 1"/>
    <property type="match status" value="1"/>
</dbReference>
<dbReference type="GO" id="GO:0007283">
    <property type="term" value="P:spermatogenesis"/>
    <property type="evidence" value="ECO:0007669"/>
    <property type="project" value="UniProtKB-KW"/>
</dbReference>
<protein>
    <recommendedName>
        <fullName evidence="11">Protein kinase domain-containing protein</fullName>
    </recommendedName>
</protein>
<keyword evidence="2" id="KW-0217">Developmental protein</keyword>
<dbReference type="GO" id="GO:0000287">
    <property type="term" value="F:magnesium ion binding"/>
    <property type="evidence" value="ECO:0007669"/>
    <property type="project" value="UniProtKB-ARBA"/>
</dbReference>
<keyword evidence="10" id="KW-0744">Spermatogenesis</keyword>
<keyword evidence="3" id="KW-0597">Phosphoprotein</keyword>
<dbReference type="InterPro" id="IPR011009">
    <property type="entry name" value="Kinase-like_dom_sf"/>
</dbReference>
<dbReference type="SMART" id="SM00220">
    <property type="entry name" value="S_TKc"/>
    <property type="match status" value="1"/>
</dbReference>
<dbReference type="EMBL" id="JAPXFL010000009">
    <property type="protein sequence ID" value="KAK9501294.1"/>
    <property type="molecule type" value="Genomic_DNA"/>
</dbReference>